<feature type="transmembrane region" description="Helical" evidence="1">
    <location>
        <begin position="210"/>
        <end position="232"/>
    </location>
</feature>
<gene>
    <name evidence="2" type="ORF">METZ01_LOCUS216808</name>
</gene>
<dbReference type="PANTHER" id="PTHR42867:SF1">
    <property type="entry name" value="MEMBRANE PROTEIN-RELATED"/>
    <property type="match status" value="1"/>
</dbReference>
<protein>
    <recommendedName>
        <fullName evidence="3">Metal-dependent enzyme</fullName>
    </recommendedName>
</protein>
<organism evidence="2">
    <name type="scientific">marine metagenome</name>
    <dbReference type="NCBI Taxonomy" id="408172"/>
    <lineage>
        <taxon>unclassified sequences</taxon>
        <taxon>metagenomes</taxon>
        <taxon>ecological metagenomes</taxon>
    </lineage>
</organism>
<feature type="transmembrane region" description="Helical" evidence="1">
    <location>
        <begin position="108"/>
        <end position="134"/>
    </location>
</feature>
<dbReference type="Pfam" id="PF07136">
    <property type="entry name" value="DUF1385"/>
    <property type="match status" value="1"/>
</dbReference>
<evidence type="ECO:0008006" key="3">
    <source>
        <dbReference type="Google" id="ProtNLM"/>
    </source>
</evidence>
<keyword evidence="1" id="KW-0472">Membrane</keyword>
<feature type="non-terminal residue" evidence="2">
    <location>
        <position position="292"/>
    </location>
</feature>
<name>A0A382FNM2_9ZZZZ</name>
<keyword evidence="1" id="KW-0812">Transmembrane</keyword>
<proteinExistence type="predicted"/>
<sequence length="292" mass="33229">MKIKLFHLRFLFTQSSILVGGQAVIEGVMMRVPGAYATAIRDSSGNIQTDRHEFISKTELYPILKTPLLRGIVGLFESLKIGYSTLQWSADIITDDQQAKQAGKLTDILLTVFSVLVALSLFFVAPIGLTSWLFDRDQDAFIFNLISGFFRIIFFISYLLLISQMKDVKRLFQYHGAEHKTVFNFESGRELNISNAQEFPTQHPRCGTSFLFIIMIVAILSFALLDSIMMLYVIELKIWMRLVLHIPFIPVVAGLGYEVLKLTAKHRQNLFFKALAKPGLWLQNITTKQPDD</sequence>
<keyword evidence="1" id="KW-1133">Transmembrane helix</keyword>
<evidence type="ECO:0000313" key="2">
    <source>
        <dbReference type="EMBL" id="SVB63954.1"/>
    </source>
</evidence>
<accession>A0A382FNM2</accession>
<feature type="transmembrane region" description="Helical" evidence="1">
    <location>
        <begin position="140"/>
        <end position="161"/>
    </location>
</feature>
<dbReference type="InterPro" id="IPR010787">
    <property type="entry name" value="DUF1385"/>
</dbReference>
<dbReference type="PANTHER" id="PTHR42867">
    <property type="entry name" value="MEMBRANE PROTEIN-RELATED"/>
    <property type="match status" value="1"/>
</dbReference>
<reference evidence="2" key="1">
    <citation type="submission" date="2018-05" db="EMBL/GenBank/DDBJ databases">
        <authorList>
            <person name="Lanie J.A."/>
            <person name="Ng W.-L."/>
            <person name="Kazmierczak K.M."/>
            <person name="Andrzejewski T.M."/>
            <person name="Davidsen T.M."/>
            <person name="Wayne K.J."/>
            <person name="Tettelin H."/>
            <person name="Glass J.I."/>
            <person name="Rusch D."/>
            <person name="Podicherti R."/>
            <person name="Tsui H.-C.T."/>
            <person name="Winkler M.E."/>
        </authorList>
    </citation>
    <scope>NUCLEOTIDE SEQUENCE</scope>
</reference>
<dbReference type="EMBL" id="UINC01050687">
    <property type="protein sequence ID" value="SVB63954.1"/>
    <property type="molecule type" value="Genomic_DNA"/>
</dbReference>
<feature type="transmembrane region" description="Helical" evidence="1">
    <location>
        <begin position="238"/>
        <end position="260"/>
    </location>
</feature>
<dbReference type="AlphaFoldDB" id="A0A382FNM2"/>
<evidence type="ECO:0000256" key="1">
    <source>
        <dbReference type="SAM" id="Phobius"/>
    </source>
</evidence>